<evidence type="ECO:0000313" key="3">
    <source>
        <dbReference type="Proteomes" id="UP000030466"/>
    </source>
</evidence>
<evidence type="ECO:0000313" key="2">
    <source>
        <dbReference type="EMBL" id="KHD99037.1"/>
    </source>
</evidence>
<proteinExistence type="predicted"/>
<sequence>MSPSPAADHPGPAPDGLARLTEIDLASEPIFLMARAAALGSSTANQGLAPLGLKVRSYSLLAAACSGTGPTQRELGELLRMKPSQTVALLDELEQRGLVERQADPRDRRSKIVAPTGAGRELYASAKAAVDLAAERSLGDLRPQDREDLARLLRQVAF</sequence>
<dbReference type="OrthoDB" id="8635520at2"/>
<protein>
    <submittedName>
        <fullName evidence="2">MarR family transcriptional regulator</fullName>
    </submittedName>
</protein>
<organism evidence="2 3">
    <name type="scientific">Kocuria rosea subsp. polaris</name>
    <dbReference type="NCBI Taxonomy" id="136273"/>
    <lineage>
        <taxon>Bacteria</taxon>
        <taxon>Bacillati</taxon>
        <taxon>Actinomycetota</taxon>
        <taxon>Actinomycetes</taxon>
        <taxon>Micrococcales</taxon>
        <taxon>Micrococcaceae</taxon>
        <taxon>Kocuria</taxon>
    </lineage>
</organism>
<dbReference type="SMART" id="SM00347">
    <property type="entry name" value="HTH_MARR"/>
    <property type="match status" value="1"/>
</dbReference>
<dbReference type="AlphaFoldDB" id="A0A0A6YDE3"/>
<dbReference type="InterPro" id="IPR036390">
    <property type="entry name" value="WH_DNA-bd_sf"/>
</dbReference>
<evidence type="ECO:0000259" key="1">
    <source>
        <dbReference type="PROSITE" id="PS50995"/>
    </source>
</evidence>
<dbReference type="SUPFAM" id="SSF46785">
    <property type="entry name" value="Winged helix' DNA-binding domain"/>
    <property type="match status" value="1"/>
</dbReference>
<comment type="caution">
    <text evidence="2">The sequence shown here is derived from an EMBL/GenBank/DDBJ whole genome shotgun (WGS) entry which is preliminary data.</text>
</comment>
<dbReference type="PROSITE" id="PS50995">
    <property type="entry name" value="HTH_MARR_2"/>
    <property type="match status" value="1"/>
</dbReference>
<feature type="domain" description="HTH marR-type" evidence="1">
    <location>
        <begin position="26"/>
        <end position="158"/>
    </location>
</feature>
<dbReference type="InterPro" id="IPR036388">
    <property type="entry name" value="WH-like_DNA-bd_sf"/>
</dbReference>
<reference evidence="2 3" key="1">
    <citation type="journal article" date="2003" name="Int. J. Syst. Evol. Microbiol.">
        <title>Kocuria polaris sp. nov., an orange-pigmented psychrophilic bacterium isolated from an Antarctic cyanobacterial mat sample.</title>
        <authorList>
            <person name="Reddy G.S."/>
            <person name="Prakash J.S."/>
            <person name="Prabahar V."/>
            <person name="Matsumoto G.I."/>
            <person name="Stackebrandt E."/>
            <person name="Shivaji S."/>
        </authorList>
    </citation>
    <scope>NUCLEOTIDE SEQUENCE [LARGE SCALE GENOMIC DNA]</scope>
    <source>
        <strain evidence="2 3">CMS 76or</strain>
    </source>
</reference>
<keyword evidence="3" id="KW-1185">Reference proteome</keyword>
<dbReference type="Pfam" id="PF12802">
    <property type="entry name" value="MarR_2"/>
    <property type="match status" value="1"/>
</dbReference>
<dbReference type="PRINTS" id="PR00598">
    <property type="entry name" value="HTHMARR"/>
</dbReference>
<dbReference type="Gene3D" id="1.10.10.10">
    <property type="entry name" value="Winged helix-like DNA-binding domain superfamily/Winged helix DNA-binding domain"/>
    <property type="match status" value="1"/>
</dbReference>
<accession>A0A0A6YDE3</accession>
<dbReference type="EMBL" id="JSUH01000001">
    <property type="protein sequence ID" value="KHD99037.1"/>
    <property type="molecule type" value="Genomic_DNA"/>
</dbReference>
<dbReference type="PANTHER" id="PTHR33164:SF99">
    <property type="entry name" value="MARR FAMILY REGULATORY PROTEIN"/>
    <property type="match status" value="1"/>
</dbReference>
<name>A0A0A6YDE3_KOCRO</name>
<dbReference type="PANTHER" id="PTHR33164">
    <property type="entry name" value="TRANSCRIPTIONAL REGULATOR, MARR FAMILY"/>
    <property type="match status" value="1"/>
</dbReference>
<gene>
    <name evidence="2" type="ORF">GY22_01530</name>
</gene>
<dbReference type="GO" id="GO:0003700">
    <property type="term" value="F:DNA-binding transcription factor activity"/>
    <property type="evidence" value="ECO:0007669"/>
    <property type="project" value="InterPro"/>
</dbReference>
<dbReference type="GO" id="GO:0006950">
    <property type="term" value="P:response to stress"/>
    <property type="evidence" value="ECO:0007669"/>
    <property type="project" value="TreeGrafter"/>
</dbReference>
<dbReference type="InterPro" id="IPR039422">
    <property type="entry name" value="MarR/SlyA-like"/>
</dbReference>
<dbReference type="RefSeq" id="WP_035923555.1">
    <property type="nucleotide sequence ID" value="NZ_JSUH01000001.1"/>
</dbReference>
<dbReference type="InterPro" id="IPR000835">
    <property type="entry name" value="HTH_MarR-typ"/>
</dbReference>
<dbReference type="Proteomes" id="UP000030466">
    <property type="component" value="Unassembled WGS sequence"/>
</dbReference>